<keyword evidence="4" id="KW-1185">Reference proteome</keyword>
<reference evidence="3 4" key="1">
    <citation type="journal article" date="2015" name="Genome Announc.">
        <title>Expanding the biotechnology potential of lactobacilli through comparative genomics of 213 strains and associated genera.</title>
        <authorList>
            <person name="Sun Z."/>
            <person name="Harris H.M."/>
            <person name="McCann A."/>
            <person name="Guo C."/>
            <person name="Argimon S."/>
            <person name="Zhang W."/>
            <person name="Yang X."/>
            <person name="Jeffery I.B."/>
            <person name="Cooney J.C."/>
            <person name="Kagawa T.F."/>
            <person name="Liu W."/>
            <person name="Song Y."/>
            <person name="Salvetti E."/>
            <person name="Wrobel A."/>
            <person name="Rasinkangas P."/>
            <person name="Parkhill J."/>
            <person name="Rea M.C."/>
            <person name="O'Sullivan O."/>
            <person name="Ritari J."/>
            <person name="Douillard F.P."/>
            <person name="Paul Ross R."/>
            <person name="Yang R."/>
            <person name="Briner A.E."/>
            <person name="Felis G.E."/>
            <person name="de Vos W.M."/>
            <person name="Barrangou R."/>
            <person name="Klaenhammer T.R."/>
            <person name="Caufield P.W."/>
            <person name="Cui Y."/>
            <person name="Zhang H."/>
            <person name="O'Toole P.W."/>
        </authorList>
    </citation>
    <scope>NUCLEOTIDE SEQUENCE [LARGE SCALE GENOMIC DNA]</scope>
    <source>
        <strain evidence="3 4">DSM 17757</strain>
    </source>
</reference>
<feature type="transmembrane region" description="Helical" evidence="1">
    <location>
        <begin position="18"/>
        <end position="36"/>
    </location>
</feature>
<dbReference type="AlphaFoldDB" id="A0A0R2IPX2"/>
<keyword evidence="1" id="KW-0472">Membrane</keyword>
<dbReference type="STRING" id="319652.IV80_GL001919"/>
<sequence length="126" mass="14174">MTANKGVKITNFIKTHKALTTDIVLVLIGLIDWIVTRNTIATSNHFFMLGLALLLIGVIFVLERGHLLTGWFKRPAKGEEKLPQKKIDVHKVGRLKNSPIVITRPAKYFLHVGIFTIVMSILISFI</sequence>
<protein>
    <recommendedName>
        <fullName evidence="2">DUF3899 domain-containing protein</fullName>
    </recommendedName>
</protein>
<keyword evidence="1" id="KW-0812">Transmembrane</keyword>
<evidence type="ECO:0000256" key="1">
    <source>
        <dbReference type="SAM" id="Phobius"/>
    </source>
</evidence>
<evidence type="ECO:0000313" key="3">
    <source>
        <dbReference type="EMBL" id="KRN65414.1"/>
    </source>
</evidence>
<accession>A0A0R2IPX2</accession>
<proteinExistence type="predicted"/>
<dbReference type="Proteomes" id="UP000051568">
    <property type="component" value="Unassembled WGS sequence"/>
</dbReference>
<dbReference type="InterPro" id="IPR025007">
    <property type="entry name" value="DUF3899"/>
</dbReference>
<gene>
    <name evidence="3" type="ORF">IV80_GL001919</name>
</gene>
<keyword evidence="1" id="KW-1133">Transmembrane helix</keyword>
<dbReference type="PATRIC" id="fig|319652.3.peg.1953"/>
<dbReference type="RefSeq" id="WP_057751986.1">
    <property type="nucleotide sequence ID" value="NZ_BJVH01000006.1"/>
</dbReference>
<evidence type="ECO:0000259" key="2">
    <source>
        <dbReference type="Pfam" id="PF13038"/>
    </source>
</evidence>
<evidence type="ECO:0000313" key="4">
    <source>
        <dbReference type="Proteomes" id="UP000051568"/>
    </source>
</evidence>
<name>A0A0R2IPX2_9LACO</name>
<feature type="transmembrane region" description="Helical" evidence="1">
    <location>
        <begin position="42"/>
        <end position="62"/>
    </location>
</feature>
<organism evidence="3 4">
    <name type="scientific">Pediococcus cellicola</name>
    <dbReference type="NCBI Taxonomy" id="319652"/>
    <lineage>
        <taxon>Bacteria</taxon>
        <taxon>Bacillati</taxon>
        <taxon>Bacillota</taxon>
        <taxon>Bacilli</taxon>
        <taxon>Lactobacillales</taxon>
        <taxon>Lactobacillaceae</taxon>
        <taxon>Pediococcus</taxon>
    </lineage>
</organism>
<dbReference type="Pfam" id="PF13038">
    <property type="entry name" value="DUF3899"/>
    <property type="match status" value="1"/>
</dbReference>
<comment type="caution">
    <text evidence="3">The sequence shown here is derived from an EMBL/GenBank/DDBJ whole genome shotgun (WGS) entry which is preliminary data.</text>
</comment>
<feature type="domain" description="DUF3899" evidence="2">
    <location>
        <begin position="43"/>
        <end position="125"/>
    </location>
</feature>
<dbReference type="OrthoDB" id="2322259at2"/>
<dbReference type="EMBL" id="JQBR01000009">
    <property type="protein sequence ID" value="KRN65414.1"/>
    <property type="molecule type" value="Genomic_DNA"/>
</dbReference>
<feature type="transmembrane region" description="Helical" evidence="1">
    <location>
        <begin position="108"/>
        <end position="125"/>
    </location>
</feature>